<protein>
    <submittedName>
        <fullName evidence="2">Uncharacterized protein</fullName>
    </submittedName>
</protein>
<name>A0A6F8SIK9_9ACTN</name>
<reference evidence="3" key="2">
    <citation type="submission" date="2020-03" db="EMBL/GenBank/DDBJ databases">
        <title>Complete Genome Sequence of Adlercreutzia sp. strain 8CFCBH1 Producing Equol, Isolated from Healthy Japanese Feces.</title>
        <authorList>
            <person name="Ogata Y."/>
            <person name="Sakamoto M."/>
            <person name="Ohkuma M."/>
            <person name="Hattori M."/>
            <person name="Suda W."/>
        </authorList>
    </citation>
    <scope>NUCLEOTIDE SEQUENCE [LARGE SCALE GENOMIC DNA]</scope>
    <source>
        <strain evidence="3">8CFCBH1</strain>
    </source>
</reference>
<sequence>MLRYANGIVSLLLLAVFSAHAIMGALFCWSVASGEVGWVVWVGVCIAVLHVALSIGTTRHMLHDEVRPPSAKKKAHQLKKWISGVLVGVVGVAHVLTVFETRLWFVIVLTLDVALAAHVCVSAKSLVRDLRLAPNLRYVIRVVAIAIAALVGLAFIGTFVPA</sequence>
<evidence type="ECO:0000313" key="3">
    <source>
        <dbReference type="Proteomes" id="UP000501727"/>
    </source>
</evidence>
<evidence type="ECO:0000256" key="1">
    <source>
        <dbReference type="SAM" id="Phobius"/>
    </source>
</evidence>
<feature type="transmembrane region" description="Helical" evidence="1">
    <location>
        <begin position="138"/>
        <end position="160"/>
    </location>
</feature>
<dbReference type="AlphaFoldDB" id="A0A6F8SIK9"/>
<feature type="transmembrane region" description="Helical" evidence="1">
    <location>
        <begin position="103"/>
        <end position="126"/>
    </location>
</feature>
<feature type="transmembrane region" description="Helical" evidence="1">
    <location>
        <begin position="38"/>
        <end position="57"/>
    </location>
</feature>
<keyword evidence="1" id="KW-0472">Membrane</keyword>
<proteinExistence type="predicted"/>
<evidence type="ECO:0000313" key="2">
    <source>
        <dbReference type="EMBL" id="BCA87925.1"/>
    </source>
</evidence>
<feature type="transmembrane region" description="Helical" evidence="1">
    <location>
        <begin position="12"/>
        <end position="32"/>
    </location>
</feature>
<dbReference type="EMBL" id="AP022829">
    <property type="protein sequence ID" value="BCA87925.1"/>
    <property type="molecule type" value="Genomic_DNA"/>
</dbReference>
<organism evidence="2 3">
    <name type="scientific">Adlercreutzia hattorii</name>
    <dbReference type="NCBI Taxonomy" id="2707299"/>
    <lineage>
        <taxon>Bacteria</taxon>
        <taxon>Bacillati</taxon>
        <taxon>Actinomycetota</taxon>
        <taxon>Coriobacteriia</taxon>
        <taxon>Eggerthellales</taxon>
        <taxon>Eggerthellaceae</taxon>
        <taxon>Adlercreutzia</taxon>
    </lineage>
</organism>
<accession>A0A6F8SIK9</accession>
<dbReference type="KEGG" id="ahat:ADCFC_05440"/>
<keyword evidence="3" id="KW-1185">Reference proteome</keyword>
<feature type="transmembrane region" description="Helical" evidence="1">
    <location>
        <begin position="78"/>
        <end position="97"/>
    </location>
</feature>
<gene>
    <name evidence="2" type="ORF">ADCFC_04240</name>
</gene>
<keyword evidence="1" id="KW-0812">Transmembrane</keyword>
<reference evidence="3" key="1">
    <citation type="journal article" date="2020" name="Microbiol. Resour. Announc.">
        <title>Complete Genome Sequence of Adlercreutzia sp. Strain 8CFCBH1, a Potent Producer of Equol, Isolated from Healthy Japanese Feces.</title>
        <authorList>
            <person name="Ogata Y."/>
            <person name="Sakamoto M."/>
            <person name="Ohkuma M."/>
            <person name="Hattori M."/>
            <person name="Suda W."/>
        </authorList>
    </citation>
    <scope>NUCLEOTIDE SEQUENCE [LARGE SCALE GENOMIC DNA]</scope>
    <source>
        <strain evidence="3">8CFCBH1</strain>
    </source>
</reference>
<dbReference type="Proteomes" id="UP000501727">
    <property type="component" value="Chromosome"/>
</dbReference>
<keyword evidence="1" id="KW-1133">Transmembrane helix</keyword>